<organism evidence="2 3">
    <name type="scientific">Amycolatopsis ultiminotia</name>
    <dbReference type="NCBI Taxonomy" id="543629"/>
    <lineage>
        <taxon>Bacteria</taxon>
        <taxon>Bacillati</taxon>
        <taxon>Actinomycetota</taxon>
        <taxon>Actinomycetes</taxon>
        <taxon>Pseudonocardiales</taxon>
        <taxon>Pseudonocardiaceae</taxon>
        <taxon>Amycolatopsis</taxon>
    </lineage>
</organism>
<keyword evidence="3" id="KW-1185">Reference proteome</keyword>
<protein>
    <recommendedName>
        <fullName evidence="1">Condensation domain-containing protein</fullName>
    </recommendedName>
</protein>
<name>A0ABP6WJE4_9PSEU</name>
<dbReference type="Pfam" id="PF00668">
    <property type="entry name" value="Condensation"/>
    <property type="match status" value="1"/>
</dbReference>
<dbReference type="Gene3D" id="3.30.559.10">
    <property type="entry name" value="Chloramphenicol acetyltransferase-like domain"/>
    <property type="match status" value="1"/>
</dbReference>
<comment type="caution">
    <text evidence="2">The sequence shown here is derived from an EMBL/GenBank/DDBJ whole genome shotgun (WGS) entry which is preliminary data.</text>
</comment>
<proteinExistence type="predicted"/>
<dbReference type="EMBL" id="BAAAZN010000008">
    <property type="protein sequence ID" value="GAA3552091.1"/>
    <property type="molecule type" value="Genomic_DNA"/>
</dbReference>
<evidence type="ECO:0000313" key="3">
    <source>
        <dbReference type="Proteomes" id="UP001500689"/>
    </source>
</evidence>
<dbReference type="Proteomes" id="UP001500689">
    <property type="component" value="Unassembled WGS sequence"/>
</dbReference>
<dbReference type="InterPro" id="IPR023213">
    <property type="entry name" value="CAT-like_dom_sf"/>
</dbReference>
<dbReference type="SUPFAM" id="SSF52777">
    <property type="entry name" value="CoA-dependent acyltransferases"/>
    <property type="match status" value="1"/>
</dbReference>
<feature type="domain" description="Condensation" evidence="1">
    <location>
        <begin position="2"/>
        <end position="136"/>
    </location>
</feature>
<gene>
    <name evidence="2" type="ORF">GCM10022222_39600</name>
</gene>
<evidence type="ECO:0000259" key="1">
    <source>
        <dbReference type="Pfam" id="PF00668"/>
    </source>
</evidence>
<dbReference type="Gene3D" id="3.30.559.30">
    <property type="entry name" value="Nonribosomal peptide synthetase, condensation domain"/>
    <property type="match status" value="1"/>
</dbReference>
<dbReference type="InterPro" id="IPR001242">
    <property type="entry name" value="Condensation_dom"/>
</dbReference>
<sequence>MEQLLRRIRKTDLAALEHHAYPFDKVIELVNPTRSMSYNPGIQVLLAFQVGELVPPRLPGVVAEAQQLDVGIAKFALTFELTECSTESSEPDGITGHLEFAADLFDQNMAECIVQELRSLLTFLVREPARQLDELDW</sequence>
<evidence type="ECO:0000313" key="2">
    <source>
        <dbReference type="EMBL" id="GAA3552091.1"/>
    </source>
</evidence>
<reference evidence="3" key="1">
    <citation type="journal article" date="2019" name="Int. J. Syst. Evol. Microbiol.">
        <title>The Global Catalogue of Microorganisms (GCM) 10K type strain sequencing project: providing services to taxonomists for standard genome sequencing and annotation.</title>
        <authorList>
            <consortium name="The Broad Institute Genomics Platform"/>
            <consortium name="The Broad Institute Genome Sequencing Center for Infectious Disease"/>
            <person name="Wu L."/>
            <person name="Ma J."/>
        </authorList>
    </citation>
    <scope>NUCLEOTIDE SEQUENCE [LARGE SCALE GENOMIC DNA]</scope>
    <source>
        <strain evidence="3">JCM 16898</strain>
    </source>
</reference>
<accession>A0ABP6WJE4</accession>